<protein>
    <submittedName>
        <fullName evidence="2">Guanylate kinase</fullName>
    </submittedName>
</protein>
<proteinExistence type="predicted"/>
<evidence type="ECO:0000313" key="3">
    <source>
        <dbReference type="Proteomes" id="UP000076023"/>
    </source>
</evidence>
<dbReference type="InterPro" id="IPR008144">
    <property type="entry name" value="Guanylate_kin-like_dom"/>
</dbReference>
<gene>
    <name evidence="2" type="ORF">TSACC_21415</name>
</gene>
<evidence type="ECO:0000313" key="2">
    <source>
        <dbReference type="EMBL" id="GAT33010.1"/>
    </source>
</evidence>
<dbReference type="GO" id="GO:0016301">
    <property type="term" value="F:kinase activity"/>
    <property type="evidence" value="ECO:0007669"/>
    <property type="project" value="UniProtKB-KW"/>
</dbReference>
<name>A0A146G5Z3_TERSA</name>
<dbReference type="SUPFAM" id="SSF52540">
    <property type="entry name" value="P-loop containing nucleoside triphosphate hydrolases"/>
    <property type="match status" value="1"/>
</dbReference>
<dbReference type="EMBL" id="BDCO01000002">
    <property type="protein sequence ID" value="GAT33010.1"/>
    <property type="molecule type" value="Genomic_DNA"/>
</dbReference>
<dbReference type="PROSITE" id="PS50052">
    <property type="entry name" value="GUANYLATE_KINASE_2"/>
    <property type="match status" value="1"/>
</dbReference>
<dbReference type="AlphaFoldDB" id="A0A146G5Z3"/>
<keyword evidence="2" id="KW-0418">Kinase</keyword>
<feature type="domain" description="Guanylate kinase-like" evidence="1">
    <location>
        <begin position="1"/>
        <end position="207"/>
    </location>
</feature>
<dbReference type="InParanoid" id="A0A146G5Z3"/>
<accession>A0A146G5Z3</accession>
<dbReference type="Gene3D" id="3.40.50.300">
    <property type="entry name" value="P-loop containing nucleotide triphosphate hydrolases"/>
    <property type="match status" value="1"/>
</dbReference>
<sequence>MGKSPLFKALRQFQPELMARVRPLVLYNSRSPRPGESDGKDYHFRSRAEIERLRGNDRFVVIDVRGDLQALDVEELDRNLAKSDMLFEGNPFIGETLLVHEQLREVARLSVFIAPLSLDEVKFLKSQPGVAFDALIVDVMRRKLLRRTRKQKGELSLKDLEEIERRAGSAPRELAMAPLFQYVVPNHDGEDSENWNAFYHPIGDARRTFLAVAGLLGGKKLPHVEKWPKNLFPRKE</sequence>
<keyword evidence="3" id="KW-1185">Reference proteome</keyword>
<organism evidence="2 3">
    <name type="scientific">Terrimicrobium sacchariphilum</name>
    <dbReference type="NCBI Taxonomy" id="690879"/>
    <lineage>
        <taxon>Bacteria</taxon>
        <taxon>Pseudomonadati</taxon>
        <taxon>Verrucomicrobiota</taxon>
        <taxon>Terrimicrobiia</taxon>
        <taxon>Terrimicrobiales</taxon>
        <taxon>Terrimicrobiaceae</taxon>
        <taxon>Terrimicrobium</taxon>
    </lineage>
</organism>
<evidence type="ECO:0000259" key="1">
    <source>
        <dbReference type="PROSITE" id="PS50052"/>
    </source>
</evidence>
<keyword evidence="2" id="KW-0808">Transferase</keyword>
<dbReference type="Proteomes" id="UP000076023">
    <property type="component" value="Unassembled WGS sequence"/>
</dbReference>
<comment type="caution">
    <text evidence="2">The sequence shown here is derived from an EMBL/GenBank/DDBJ whole genome shotgun (WGS) entry which is preliminary data.</text>
</comment>
<reference evidence="3" key="1">
    <citation type="journal article" date="2017" name="Genome Announc.">
        <title>Draft Genome Sequence of Terrimicrobium sacchariphilum NM-5T, a Facultative Anaerobic Soil Bacterium of the Class Spartobacteria.</title>
        <authorList>
            <person name="Qiu Y.L."/>
            <person name="Tourlousse D.M."/>
            <person name="Matsuura N."/>
            <person name="Ohashi A."/>
            <person name="Sekiguchi Y."/>
        </authorList>
    </citation>
    <scope>NUCLEOTIDE SEQUENCE [LARGE SCALE GENOMIC DNA]</scope>
    <source>
        <strain evidence="3">NM-5</strain>
    </source>
</reference>
<dbReference type="InterPro" id="IPR027417">
    <property type="entry name" value="P-loop_NTPase"/>
</dbReference>
<dbReference type="STRING" id="690879.TSACC_21415"/>